<comment type="caution">
    <text evidence="1">The sequence shown here is derived from an EMBL/GenBank/DDBJ whole genome shotgun (WGS) entry which is preliminary data.</text>
</comment>
<dbReference type="Proteomes" id="UP001057402">
    <property type="component" value="Chromosome 4"/>
</dbReference>
<sequence>MKSSRVESSAGAVQAVDLISSVRGLHMLGSSELGRLLKEANGSVLRYSNEDGPSVQVDVEKLATCLPLHLIAVFMSVERDESLFRYMLSGVRLLHALCDLANWHAKLEQILLDDVRVSEQLLDLVFYLLIVLGGYKQEKSDPSPLPLLHSALVANSLLLIPRFISARVPDLVHVLLSHPKIEIFMDVAFRAVCMTIRSLGIKLSARHADFCRKSNLTAEQTAVYLCQQSEASLQLLHSLGQQKTFRERVLKNKELCGKGGVLALGQTILKLDIAPSLQGSAIIVAAVSRLKARMLSILLQLCEAESISYLDEVASCPESLALAKSVILEVLKVLRAVFGRDSRNVAAKAEKSYPTGLLHLNAMRLTDIFSDDSNFRSYIMTYFTEVLSDIFSLSHGDFLSFWCSSDLPSREEDASLDYDSFAAAGWILDAFSSSGSVNESTIEYGLIPDILPQTLYAHQRTALFVKIIANLHCFVPTICEEQERNLFLQKFLQCLHIDSCKLEPETADTSESQRAITVYKNLRYLLSHAESLIPTFLNEEDVQLLRVFFKQVQALMPPGIAEENGVQVSSLNTQENASRGARGHEGEVEKVKIGGPGTSSLKGKASADPTEKHDLKMARDTKEGGPEQVQEEEMTETLQSMDKQPRKRKRTIMNDNQIRLMEDALVDEPDMQRNAASIQLWADKLSHYGSEVTTAQLKNWLNNRKARLARAAKDGRPQTHQIEVDKSVPEKHPKRLGSKRESPESPNMESHTPSSSKASAQGTTRNSPAENTEATAPAEPEAATFKLGQTVVLIGEGGEEVGRGRLFQLHGVWSGKDLDESKLCVVRVEELKADRSSRIPYPIFSGHTFEEVETNWGMMSVMWDVDKISLPMS</sequence>
<organism evidence="1 2">
    <name type="scientific">Melastoma candidum</name>
    <dbReference type="NCBI Taxonomy" id="119954"/>
    <lineage>
        <taxon>Eukaryota</taxon>
        <taxon>Viridiplantae</taxon>
        <taxon>Streptophyta</taxon>
        <taxon>Embryophyta</taxon>
        <taxon>Tracheophyta</taxon>
        <taxon>Spermatophyta</taxon>
        <taxon>Magnoliopsida</taxon>
        <taxon>eudicotyledons</taxon>
        <taxon>Gunneridae</taxon>
        <taxon>Pentapetalae</taxon>
        <taxon>rosids</taxon>
        <taxon>malvids</taxon>
        <taxon>Myrtales</taxon>
        <taxon>Melastomataceae</taxon>
        <taxon>Melastomatoideae</taxon>
        <taxon>Melastomateae</taxon>
        <taxon>Melastoma</taxon>
    </lineage>
</organism>
<proteinExistence type="predicted"/>
<accession>A0ACB9R6F2</accession>
<reference evidence="2" key="1">
    <citation type="journal article" date="2023" name="Front. Plant Sci.">
        <title>Chromosomal-level genome assembly of Melastoma candidum provides insights into trichome evolution.</title>
        <authorList>
            <person name="Zhong Y."/>
            <person name="Wu W."/>
            <person name="Sun C."/>
            <person name="Zou P."/>
            <person name="Liu Y."/>
            <person name="Dai S."/>
            <person name="Zhou R."/>
        </authorList>
    </citation>
    <scope>NUCLEOTIDE SEQUENCE [LARGE SCALE GENOMIC DNA]</scope>
</reference>
<evidence type="ECO:0000313" key="1">
    <source>
        <dbReference type="EMBL" id="KAI4373023.1"/>
    </source>
</evidence>
<protein>
    <submittedName>
        <fullName evidence="1">Uncharacterized protein</fullName>
    </submittedName>
</protein>
<keyword evidence="2" id="KW-1185">Reference proteome</keyword>
<name>A0ACB9R6F2_9MYRT</name>
<gene>
    <name evidence="1" type="ORF">MLD38_011193</name>
</gene>
<dbReference type="EMBL" id="CM042883">
    <property type="protein sequence ID" value="KAI4373023.1"/>
    <property type="molecule type" value="Genomic_DNA"/>
</dbReference>
<evidence type="ECO:0000313" key="2">
    <source>
        <dbReference type="Proteomes" id="UP001057402"/>
    </source>
</evidence>